<accession>A0A0F9IAR4</accession>
<reference evidence="2" key="1">
    <citation type="journal article" date="2015" name="Nature">
        <title>Complex archaea that bridge the gap between prokaryotes and eukaryotes.</title>
        <authorList>
            <person name="Spang A."/>
            <person name="Saw J.H."/>
            <person name="Jorgensen S.L."/>
            <person name="Zaremba-Niedzwiedzka K."/>
            <person name="Martijn J."/>
            <person name="Lind A.E."/>
            <person name="van Eijk R."/>
            <person name="Schleper C."/>
            <person name="Guy L."/>
            <person name="Ettema T.J."/>
        </authorList>
    </citation>
    <scope>NUCLEOTIDE SEQUENCE</scope>
</reference>
<name>A0A0F9IAR4_9ZZZZ</name>
<sequence length="58" mass="6586">MEQIASSTDRLAWQSTREQGMGSGLTVHMDRQPAASSGRPLIRGYYKSKKYQDILRVE</sequence>
<comment type="caution">
    <text evidence="2">The sequence shown here is derived from an EMBL/GenBank/DDBJ whole genome shotgun (WGS) entry which is preliminary data.</text>
</comment>
<organism evidence="2">
    <name type="scientific">marine sediment metagenome</name>
    <dbReference type="NCBI Taxonomy" id="412755"/>
    <lineage>
        <taxon>unclassified sequences</taxon>
        <taxon>metagenomes</taxon>
        <taxon>ecological metagenomes</taxon>
    </lineage>
</organism>
<feature type="region of interest" description="Disordered" evidence="1">
    <location>
        <begin position="1"/>
        <end position="39"/>
    </location>
</feature>
<proteinExistence type="predicted"/>
<evidence type="ECO:0000256" key="1">
    <source>
        <dbReference type="SAM" id="MobiDB-lite"/>
    </source>
</evidence>
<protein>
    <submittedName>
        <fullName evidence="2">Uncharacterized protein</fullName>
    </submittedName>
</protein>
<evidence type="ECO:0000313" key="2">
    <source>
        <dbReference type="EMBL" id="KKL84507.1"/>
    </source>
</evidence>
<dbReference type="AlphaFoldDB" id="A0A0F9IAR4"/>
<gene>
    <name evidence="2" type="ORF">LCGC14_1964100</name>
</gene>
<feature type="compositionally biased region" description="Polar residues" evidence="1">
    <location>
        <begin position="1"/>
        <end position="18"/>
    </location>
</feature>
<dbReference type="EMBL" id="LAZR01021678">
    <property type="protein sequence ID" value="KKL84507.1"/>
    <property type="molecule type" value="Genomic_DNA"/>
</dbReference>